<dbReference type="Gene3D" id="1.10.443.10">
    <property type="entry name" value="Intergrase catalytic core"/>
    <property type="match status" value="1"/>
</dbReference>
<dbReference type="Gene3D" id="1.10.10.60">
    <property type="entry name" value="Homeodomain-like"/>
    <property type="match status" value="1"/>
</dbReference>
<keyword evidence="6" id="KW-1185">Reference proteome</keyword>
<proteinExistence type="predicted"/>
<keyword evidence="2" id="KW-0175">Coiled coil</keyword>
<feature type="region of interest" description="Disordered" evidence="3">
    <location>
        <begin position="132"/>
        <end position="180"/>
    </location>
</feature>
<evidence type="ECO:0000256" key="1">
    <source>
        <dbReference type="ARBA" id="ARBA00023172"/>
    </source>
</evidence>
<dbReference type="EMBL" id="JBICRM010000055">
    <property type="protein sequence ID" value="MFG1710706.1"/>
    <property type="molecule type" value="Genomic_DNA"/>
</dbReference>
<dbReference type="SUPFAM" id="SSF56349">
    <property type="entry name" value="DNA breaking-rejoining enzymes"/>
    <property type="match status" value="1"/>
</dbReference>
<evidence type="ECO:0000313" key="6">
    <source>
        <dbReference type="Proteomes" id="UP001603978"/>
    </source>
</evidence>
<sequence>MTTRQPPHTATADTRHTYATALINSGVSLQALMALLGHVSAEMSLRYGRLFDQTVRADYEKALTLAKSRLGPVLPERAPLPIVEVTGGSTDWRQAPLLKARLSGGYCLRTAAQGSRAYANICEHCPELPHRHRIPAYPGHPTRRCPSAGRRCRSPRLGRGSGSPPPPHQTPRSSDEQDRTVVTDQIAIRVERACQDLLAADCEVTFPAIAARTGIGKATLYRRPELRTLIEEHRQRGRDALTLTGLEVQIDQLRAALEAVATKVRRHEEDLRRLKHARRSD</sequence>
<dbReference type="Pfam" id="PF00589">
    <property type="entry name" value="Phage_integrase"/>
    <property type="match status" value="1"/>
</dbReference>
<protein>
    <submittedName>
        <fullName evidence="5">Tyrosine-type recombinase/integrase</fullName>
    </submittedName>
</protein>
<evidence type="ECO:0000313" key="5">
    <source>
        <dbReference type="EMBL" id="MFG1710706.1"/>
    </source>
</evidence>
<comment type="caution">
    <text evidence="5">The sequence shown here is derived from an EMBL/GenBank/DDBJ whole genome shotgun (WGS) entry which is preliminary data.</text>
</comment>
<keyword evidence="1" id="KW-0233">DNA recombination</keyword>
<feature type="coiled-coil region" evidence="2">
    <location>
        <begin position="243"/>
        <end position="277"/>
    </location>
</feature>
<evidence type="ECO:0000259" key="4">
    <source>
        <dbReference type="Pfam" id="PF00589"/>
    </source>
</evidence>
<name>A0ABW7ATF3_9ACTN</name>
<feature type="domain" description="Tyr recombinase" evidence="4">
    <location>
        <begin position="11"/>
        <end position="52"/>
    </location>
</feature>
<dbReference type="Proteomes" id="UP001603978">
    <property type="component" value="Unassembled WGS sequence"/>
</dbReference>
<reference evidence="5 6" key="1">
    <citation type="submission" date="2024-10" db="EMBL/GenBank/DDBJ databases">
        <authorList>
            <person name="Topkara A.R."/>
            <person name="Saygin H."/>
        </authorList>
    </citation>
    <scope>NUCLEOTIDE SEQUENCE [LARGE SCALE GENOMIC DNA]</scope>
    <source>
        <strain evidence="5 6">M3C6</strain>
    </source>
</reference>
<evidence type="ECO:0000256" key="3">
    <source>
        <dbReference type="SAM" id="MobiDB-lite"/>
    </source>
</evidence>
<organism evidence="5 6">
    <name type="scientific">Nonomuraea marmarensis</name>
    <dbReference type="NCBI Taxonomy" id="3351344"/>
    <lineage>
        <taxon>Bacteria</taxon>
        <taxon>Bacillati</taxon>
        <taxon>Actinomycetota</taxon>
        <taxon>Actinomycetes</taxon>
        <taxon>Streptosporangiales</taxon>
        <taxon>Streptosporangiaceae</taxon>
        <taxon>Nonomuraea</taxon>
    </lineage>
</organism>
<dbReference type="RefSeq" id="WP_393176845.1">
    <property type="nucleotide sequence ID" value="NZ_JBICRM010000055.1"/>
</dbReference>
<gene>
    <name evidence="5" type="ORF">ACFLIM_46845</name>
</gene>
<evidence type="ECO:0000256" key="2">
    <source>
        <dbReference type="SAM" id="Coils"/>
    </source>
</evidence>
<dbReference type="InterPro" id="IPR011010">
    <property type="entry name" value="DNA_brk_join_enz"/>
</dbReference>
<dbReference type="InterPro" id="IPR013762">
    <property type="entry name" value="Integrase-like_cat_sf"/>
</dbReference>
<dbReference type="InterPro" id="IPR002104">
    <property type="entry name" value="Integrase_catalytic"/>
</dbReference>
<accession>A0ABW7ATF3</accession>